<keyword evidence="5" id="KW-1003">Cell membrane</keyword>
<evidence type="ECO:0000256" key="15">
    <source>
        <dbReference type="ARBA" id="ARBA00048444"/>
    </source>
</evidence>
<keyword evidence="13 17" id="KW-0472">Membrane</keyword>
<dbReference type="Pfam" id="PF02302">
    <property type="entry name" value="PTS_IIB"/>
    <property type="match status" value="1"/>
</dbReference>
<feature type="transmembrane region" description="Helical" evidence="17">
    <location>
        <begin position="207"/>
        <end position="225"/>
    </location>
</feature>
<dbReference type="EMBL" id="SODD01000071">
    <property type="protein sequence ID" value="TDW08413.1"/>
    <property type="molecule type" value="Genomic_DNA"/>
</dbReference>
<evidence type="ECO:0000256" key="16">
    <source>
        <dbReference type="PROSITE-ProRule" id="PRU00423"/>
    </source>
</evidence>
<feature type="transmembrane region" description="Helical" evidence="17">
    <location>
        <begin position="276"/>
        <end position="301"/>
    </location>
</feature>
<dbReference type="PANTHER" id="PTHR33989:SF4">
    <property type="entry name" value="PTS SYSTEM N,N'-DIACETYLCHITOBIOSE-SPECIFIC EIIC COMPONENT"/>
    <property type="match status" value="1"/>
</dbReference>
<keyword evidence="4" id="KW-0813">Transport</keyword>
<dbReference type="InterPro" id="IPR003501">
    <property type="entry name" value="PTS_EIIB_2/3"/>
</dbReference>
<reference evidence="20 21" key="1">
    <citation type="submission" date="2019-03" db="EMBL/GenBank/DDBJ databases">
        <title>Genomic Encyclopedia of Type Strains, Phase IV (KMG-IV): sequencing the most valuable type-strain genomes for metagenomic binning, comparative biology and taxonomic classification.</title>
        <authorList>
            <person name="Goeker M."/>
        </authorList>
    </citation>
    <scope>NUCLEOTIDE SEQUENCE [LARGE SCALE GENOMIC DNA]</scope>
    <source>
        <strain evidence="20 21">DSM 28867</strain>
    </source>
</reference>
<evidence type="ECO:0000256" key="1">
    <source>
        <dbReference type="ARBA" id="ARBA00004651"/>
    </source>
</evidence>
<comment type="caution">
    <text evidence="20">The sequence shown here is derived from an EMBL/GenBank/DDBJ whole genome shotgun (WGS) entry which is preliminary data.</text>
</comment>
<keyword evidence="10 17" id="KW-0812">Transmembrane</keyword>
<dbReference type="RefSeq" id="WP_243833775.1">
    <property type="nucleotide sequence ID" value="NZ_SODD01000071.1"/>
</dbReference>
<feature type="modified residue" description="Phosphocysteine; by EIIA" evidence="16">
    <location>
        <position position="7"/>
    </location>
</feature>
<dbReference type="InterPro" id="IPR013012">
    <property type="entry name" value="PTS_EIIB_3"/>
</dbReference>
<feature type="transmembrane region" description="Helical" evidence="17">
    <location>
        <begin position="473"/>
        <end position="502"/>
    </location>
</feature>
<protein>
    <recommendedName>
        <fullName evidence="3">PTS system lactose-specific EIICB component</fullName>
        <ecNumber evidence="2">2.7.1.207</ecNumber>
    </recommendedName>
    <alternativeName>
        <fullName evidence="14">EIICB-Lac</fullName>
    </alternativeName>
</protein>
<keyword evidence="7" id="KW-0762">Sugar transport</keyword>
<feature type="domain" description="PTS EIIC type-3" evidence="19">
    <location>
        <begin position="117"/>
        <end position="504"/>
    </location>
</feature>
<dbReference type="GO" id="GO:0008982">
    <property type="term" value="F:protein-N(PI)-phosphohistidine-sugar phosphotransferase activity"/>
    <property type="evidence" value="ECO:0007669"/>
    <property type="project" value="InterPro"/>
</dbReference>
<dbReference type="EC" id="2.7.1.207" evidence="2"/>
<dbReference type="PROSITE" id="PS51100">
    <property type="entry name" value="PTS_EIIB_TYPE_3"/>
    <property type="match status" value="1"/>
</dbReference>
<feature type="transmembrane region" description="Helical" evidence="17">
    <location>
        <begin position="144"/>
        <end position="166"/>
    </location>
</feature>
<feature type="transmembrane region" description="Helical" evidence="17">
    <location>
        <begin position="237"/>
        <end position="256"/>
    </location>
</feature>
<evidence type="ECO:0000256" key="13">
    <source>
        <dbReference type="ARBA" id="ARBA00023136"/>
    </source>
</evidence>
<dbReference type="AlphaFoldDB" id="A0A4R7ZBW3"/>
<dbReference type="Pfam" id="PF02378">
    <property type="entry name" value="PTS_EIIC"/>
    <property type="match status" value="1"/>
</dbReference>
<dbReference type="GO" id="GO:1902815">
    <property type="term" value="P:N,N'-diacetylchitobiose import"/>
    <property type="evidence" value="ECO:0007669"/>
    <property type="project" value="TreeGrafter"/>
</dbReference>
<keyword evidence="12 17" id="KW-1133">Transmembrane helix</keyword>
<dbReference type="InterPro" id="IPR036095">
    <property type="entry name" value="PTS_EIIB-like_sf"/>
</dbReference>
<evidence type="ECO:0000256" key="12">
    <source>
        <dbReference type="ARBA" id="ARBA00022989"/>
    </source>
</evidence>
<dbReference type="PANTHER" id="PTHR33989">
    <property type="match status" value="1"/>
</dbReference>
<feature type="transmembrane region" description="Helical" evidence="17">
    <location>
        <begin position="178"/>
        <end position="201"/>
    </location>
</feature>
<evidence type="ECO:0000256" key="11">
    <source>
        <dbReference type="ARBA" id="ARBA00022777"/>
    </source>
</evidence>
<dbReference type="GO" id="GO:0009401">
    <property type="term" value="P:phosphoenolpyruvate-dependent sugar phosphotransferase system"/>
    <property type="evidence" value="ECO:0007669"/>
    <property type="project" value="UniProtKB-KW"/>
</dbReference>
<evidence type="ECO:0000313" key="20">
    <source>
        <dbReference type="EMBL" id="TDW08413.1"/>
    </source>
</evidence>
<dbReference type="Proteomes" id="UP000294743">
    <property type="component" value="Unassembled WGS sequence"/>
</dbReference>
<keyword evidence="6" id="KW-0597">Phosphoprotein</keyword>
<evidence type="ECO:0000259" key="19">
    <source>
        <dbReference type="PROSITE" id="PS51105"/>
    </source>
</evidence>
<dbReference type="InterPro" id="IPR004501">
    <property type="entry name" value="PTS_EIIC_3"/>
</dbReference>
<dbReference type="CDD" id="cd05564">
    <property type="entry name" value="PTS_IIB_chitobiose_lichenan"/>
    <property type="match status" value="1"/>
</dbReference>
<dbReference type="PROSITE" id="PS51105">
    <property type="entry name" value="PTS_EIIC_TYPE_3"/>
    <property type="match status" value="1"/>
</dbReference>
<evidence type="ECO:0000256" key="17">
    <source>
        <dbReference type="SAM" id="Phobius"/>
    </source>
</evidence>
<evidence type="ECO:0000256" key="8">
    <source>
        <dbReference type="ARBA" id="ARBA00022679"/>
    </source>
</evidence>
<feature type="domain" description="PTS EIIB type-3" evidence="18">
    <location>
        <begin position="1"/>
        <end position="106"/>
    </location>
</feature>
<comment type="subcellular location">
    <subcellularLocation>
        <location evidence="1">Cell membrane</location>
        <topology evidence="1">Multi-pass membrane protein</topology>
    </subcellularLocation>
</comment>
<comment type="catalytic activity">
    <reaction evidence="15">
        <text>lactose(out) + N(pros)-phospho-L-histidyl-[protein] = lactose 6-phosphate(in) + L-histidyl-[protein]</text>
        <dbReference type="Rhea" id="RHEA:42400"/>
        <dbReference type="Rhea" id="RHEA-COMP:9745"/>
        <dbReference type="Rhea" id="RHEA-COMP:9746"/>
        <dbReference type="ChEBI" id="CHEBI:17716"/>
        <dbReference type="ChEBI" id="CHEBI:29979"/>
        <dbReference type="ChEBI" id="CHEBI:64837"/>
        <dbReference type="ChEBI" id="CHEBI:79080"/>
        <dbReference type="EC" id="2.7.1.207"/>
    </reaction>
</comment>
<dbReference type="InterPro" id="IPR003352">
    <property type="entry name" value="PTS_EIIC"/>
</dbReference>
<feature type="transmembrane region" description="Helical" evidence="17">
    <location>
        <begin position="433"/>
        <end position="453"/>
    </location>
</feature>
<evidence type="ECO:0000259" key="18">
    <source>
        <dbReference type="PROSITE" id="PS51100"/>
    </source>
</evidence>
<name>A0A4R7ZBW3_9FIRM</name>
<dbReference type="SUPFAM" id="SSF52794">
    <property type="entry name" value="PTS system IIB component-like"/>
    <property type="match status" value="1"/>
</dbReference>
<dbReference type="NCBIfam" id="TIGR00410">
    <property type="entry name" value="lacE"/>
    <property type="match status" value="1"/>
</dbReference>
<evidence type="ECO:0000256" key="6">
    <source>
        <dbReference type="ARBA" id="ARBA00022553"/>
    </source>
</evidence>
<dbReference type="InterPro" id="IPR051088">
    <property type="entry name" value="PTS_Sugar-EIIC/EIIB"/>
</dbReference>
<feature type="transmembrane region" description="Helical" evidence="17">
    <location>
        <begin position="322"/>
        <end position="350"/>
    </location>
</feature>
<keyword evidence="9" id="KW-0598">Phosphotransferase system</keyword>
<organism evidence="20 21">
    <name type="scientific">Breznakia blatticola</name>
    <dbReference type="NCBI Taxonomy" id="1754012"/>
    <lineage>
        <taxon>Bacteria</taxon>
        <taxon>Bacillati</taxon>
        <taxon>Bacillota</taxon>
        <taxon>Erysipelotrichia</taxon>
        <taxon>Erysipelotrichales</taxon>
        <taxon>Erysipelotrichaceae</taxon>
        <taxon>Breznakia</taxon>
    </lineage>
</organism>
<gene>
    <name evidence="20" type="ORF">EDD63_1712</name>
</gene>
<evidence type="ECO:0000256" key="14">
    <source>
        <dbReference type="ARBA" id="ARBA00029639"/>
    </source>
</evidence>
<dbReference type="GO" id="GO:0016301">
    <property type="term" value="F:kinase activity"/>
    <property type="evidence" value="ECO:0007669"/>
    <property type="project" value="UniProtKB-KW"/>
</dbReference>
<keyword evidence="21" id="KW-1185">Reference proteome</keyword>
<accession>A0A4R7ZBW3</accession>
<feature type="transmembrane region" description="Helical" evidence="17">
    <location>
        <begin position="378"/>
        <end position="398"/>
    </location>
</feature>
<evidence type="ECO:0000256" key="10">
    <source>
        <dbReference type="ARBA" id="ARBA00022692"/>
    </source>
</evidence>
<evidence type="ECO:0000256" key="5">
    <source>
        <dbReference type="ARBA" id="ARBA00022475"/>
    </source>
</evidence>
<keyword evidence="11" id="KW-0418">Kinase</keyword>
<dbReference type="GO" id="GO:0005886">
    <property type="term" value="C:plasma membrane"/>
    <property type="evidence" value="ECO:0007669"/>
    <property type="project" value="UniProtKB-SubCell"/>
</dbReference>
<dbReference type="Gene3D" id="3.40.50.2300">
    <property type="match status" value="1"/>
</dbReference>
<keyword evidence="8" id="KW-0808">Transferase</keyword>
<proteinExistence type="predicted"/>
<evidence type="ECO:0000256" key="9">
    <source>
        <dbReference type="ARBA" id="ARBA00022683"/>
    </source>
</evidence>
<evidence type="ECO:0000256" key="2">
    <source>
        <dbReference type="ARBA" id="ARBA00012802"/>
    </source>
</evidence>
<evidence type="ECO:0000313" key="21">
    <source>
        <dbReference type="Proteomes" id="UP000294743"/>
    </source>
</evidence>
<evidence type="ECO:0000256" key="7">
    <source>
        <dbReference type="ARBA" id="ARBA00022597"/>
    </source>
</evidence>
<evidence type="ECO:0000256" key="4">
    <source>
        <dbReference type="ARBA" id="ARBA00022448"/>
    </source>
</evidence>
<evidence type="ECO:0000256" key="3">
    <source>
        <dbReference type="ARBA" id="ARBA00020834"/>
    </source>
</evidence>
<sequence>MNILVCCACGFSTSILVKSMRAEVKKMNRSDIKIAAIGVDQVYEHLYRADIVLIAPQIAHEYSHLKEKAESFHKPVYIIDPDDYGNMDGVTVLRRLFHSIDETQREEIKMDKVSALIEKKLMPIAVKVGSNRVLTIIRNAMCSVMALLIIGSICILLSNFPIAAVAEFMEPANPFFNAVYGATSGMMGIYTAAAMAYFAAVEYKTDIFSSIVTSVSAFMLSQLTVEGAINMDGLGSMGLLTAMVIGYTTVFILDLFKRKNLVIRMPEGVPEAVSESFTSLIPAALILFIFGSVSLIFGFDINEVFATIMSPLSKAINTPWGYAIYHMLCGLVFFCGINSAVVIGVVQAFIMQNSVMNEAAFQAGESLKYAATYATDTMMWAGGTGATIGLMILMAFFAKSKSFKSLGRLSIGPGIFNINEPIIFGTPICFNPVFLLPFVLLPGVLAFATFIMMDSGIIAMASVGNVPWTLPPIVIGWVMSNGAISTTIWSFLIVVISVIVYYPFFRMADKKEYENELAGEKASLEKEGA</sequence>